<evidence type="ECO:0000313" key="2">
    <source>
        <dbReference type="EMBL" id="GAG76021.1"/>
    </source>
</evidence>
<name>X1BV44_9ZZZZ</name>
<feature type="transmembrane region" description="Helical" evidence="1">
    <location>
        <begin position="20"/>
        <end position="37"/>
    </location>
</feature>
<evidence type="ECO:0000256" key="1">
    <source>
        <dbReference type="SAM" id="Phobius"/>
    </source>
</evidence>
<organism evidence="2">
    <name type="scientific">marine sediment metagenome</name>
    <dbReference type="NCBI Taxonomy" id="412755"/>
    <lineage>
        <taxon>unclassified sequences</taxon>
        <taxon>metagenomes</taxon>
        <taxon>ecological metagenomes</taxon>
    </lineage>
</organism>
<comment type="caution">
    <text evidence="2">The sequence shown here is derived from an EMBL/GenBank/DDBJ whole genome shotgun (WGS) entry which is preliminary data.</text>
</comment>
<accession>X1BV44</accession>
<keyword evidence="1" id="KW-0812">Transmembrane</keyword>
<keyword evidence="1" id="KW-1133">Transmembrane helix</keyword>
<keyword evidence="1" id="KW-0472">Membrane</keyword>
<dbReference type="AlphaFoldDB" id="X1BV44"/>
<dbReference type="EMBL" id="BART01015945">
    <property type="protein sequence ID" value="GAG76021.1"/>
    <property type="molecule type" value="Genomic_DNA"/>
</dbReference>
<sequence length="93" mass="10032">MNLLKNSKGQVSVEGITNGIIVAFIYFILAGTLWVVIDNELGDDMSNAPFGATGRTLMNVTVYLVFPAVIIGGATTMLSGRRREPPPPPAQYY</sequence>
<protein>
    <submittedName>
        <fullName evidence="2">Uncharacterized protein</fullName>
    </submittedName>
</protein>
<reference evidence="2" key="1">
    <citation type="journal article" date="2014" name="Front. Microbiol.">
        <title>High frequency of phylogenetically diverse reductive dehalogenase-homologous genes in deep subseafloor sedimentary metagenomes.</title>
        <authorList>
            <person name="Kawai M."/>
            <person name="Futagami T."/>
            <person name="Toyoda A."/>
            <person name="Takaki Y."/>
            <person name="Nishi S."/>
            <person name="Hori S."/>
            <person name="Arai W."/>
            <person name="Tsubouchi T."/>
            <person name="Morono Y."/>
            <person name="Uchiyama I."/>
            <person name="Ito T."/>
            <person name="Fujiyama A."/>
            <person name="Inagaki F."/>
            <person name="Takami H."/>
        </authorList>
    </citation>
    <scope>NUCLEOTIDE SEQUENCE</scope>
    <source>
        <strain evidence="2">Expedition CK06-06</strain>
    </source>
</reference>
<feature type="transmembrane region" description="Helical" evidence="1">
    <location>
        <begin position="57"/>
        <end position="78"/>
    </location>
</feature>
<gene>
    <name evidence="2" type="ORF">S01H4_30823</name>
</gene>
<proteinExistence type="predicted"/>